<sequence length="113" mass="12785">MKNILPLSVLMVLVSCKKPDIKTDVPDCIEQKISKLYNDKVQNPPAKVYKWEVDGEVYYLFTADCCDQYSYLYDEECKVVCAPTGGFTGGGDGTCPEWQGEVVETLVWEDDRD</sequence>
<evidence type="ECO:0000259" key="1">
    <source>
        <dbReference type="Pfam" id="PF22311"/>
    </source>
</evidence>
<accession>A0A1I7BTQ0</accession>
<name>A0A1I7BTQ0_9FLAO</name>
<dbReference type="OrthoDB" id="676710at2"/>
<dbReference type="RefSeq" id="WP_090253066.1">
    <property type="nucleotide sequence ID" value="NZ_FPAS01000007.1"/>
</dbReference>
<dbReference type="AlphaFoldDB" id="A0A1I7BTQ0"/>
<feature type="domain" description="DUF6970" evidence="1">
    <location>
        <begin position="35"/>
        <end position="110"/>
    </location>
</feature>
<protein>
    <recommendedName>
        <fullName evidence="1">DUF6970 domain-containing protein</fullName>
    </recommendedName>
</protein>
<dbReference type="EMBL" id="FPAS01000007">
    <property type="protein sequence ID" value="SFT90560.1"/>
    <property type="molecule type" value="Genomic_DNA"/>
</dbReference>
<reference evidence="2 3" key="1">
    <citation type="submission" date="2016-10" db="EMBL/GenBank/DDBJ databases">
        <authorList>
            <person name="de Groot N.N."/>
        </authorList>
    </citation>
    <scope>NUCLEOTIDE SEQUENCE [LARGE SCALE GENOMIC DNA]</scope>
    <source>
        <strain evidence="2 3">CGMCC 1.7005</strain>
    </source>
</reference>
<proteinExistence type="predicted"/>
<dbReference type="Pfam" id="PF22311">
    <property type="entry name" value="DUF6970"/>
    <property type="match status" value="1"/>
</dbReference>
<evidence type="ECO:0000313" key="2">
    <source>
        <dbReference type="EMBL" id="SFT90560.1"/>
    </source>
</evidence>
<dbReference type="STRING" id="477690.SAMN05216474_3066"/>
<dbReference type="InterPro" id="IPR054243">
    <property type="entry name" value="DUF6970"/>
</dbReference>
<dbReference type="PROSITE" id="PS51257">
    <property type="entry name" value="PROKAR_LIPOPROTEIN"/>
    <property type="match status" value="1"/>
</dbReference>
<evidence type="ECO:0000313" key="3">
    <source>
        <dbReference type="Proteomes" id="UP000236454"/>
    </source>
</evidence>
<gene>
    <name evidence="2" type="ORF">SAMN05216474_3066</name>
</gene>
<keyword evidence="3" id="KW-1185">Reference proteome</keyword>
<organism evidence="2 3">
    <name type="scientific">Lishizhenia tianjinensis</name>
    <dbReference type="NCBI Taxonomy" id="477690"/>
    <lineage>
        <taxon>Bacteria</taxon>
        <taxon>Pseudomonadati</taxon>
        <taxon>Bacteroidota</taxon>
        <taxon>Flavobacteriia</taxon>
        <taxon>Flavobacteriales</taxon>
        <taxon>Crocinitomicaceae</taxon>
        <taxon>Lishizhenia</taxon>
    </lineage>
</organism>
<dbReference type="Proteomes" id="UP000236454">
    <property type="component" value="Unassembled WGS sequence"/>
</dbReference>